<keyword evidence="1" id="KW-0732">Signal</keyword>
<keyword evidence="5" id="KW-1185">Reference proteome</keyword>
<dbReference type="SUPFAM" id="SSF52096">
    <property type="entry name" value="ClpP/crotonase"/>
    <property type="match status" value="1"/>
</dbReference>
<dbReference type="InterPro" id="IPR029045">
    <property type="entry name" value="ClpP/crotonase-like_dom_sf"/>
</dbReference>
<evidence type="ECO:0000313" key="4">
    <source>
        <dbReference type="EMBL" id="KAL2044482.1"/>
    </source>
</evidence>
<dbReference type="PANTHER" id="PTHR37049">
    <property type="entry name" value="PEPTIDASE S41 FAMILY PROTEIN"/>
    <property type="match status" value="1"/>
</dbReference>
<evidence type="ECO:0008006" key="6">
    <source>
        <dbReference type="Google" id="ProtNLM"/>
    </source>
</evidence>
<dbReference type="PANTHER" id="PTHR37049:SF4">
    <property type="entry name" value="RHODANESE DOMAIN-CONTAINING PROTEIN"/>
    <property type="match status" value="1"/>
</dbReference>
<dbReference type="EMBL" id="JBEFKJ010000009">
    <property type="protein sequence ID" value="KAL2044482.1"/>
    <property type="molecule type" value="Genomic_DNA"/>
</dbReference>
<evidence type="ECO:0000259" key="3">
    <source>
        <dbReference type="Pfam" id="PF23658"/>
    </source>
</evidence>
<dbReference type="InterPro" id="IPR005151">
    <property type="entry name" value="Tail-specific_protease"/>
</dbReference>
<evidence type="ECO:0000259" key="2">
    <source>
        <dbReference type="Pfam" id="PF03572"/>
    </source>
</evidence>
<dbReference type="InterPro" id="IPR052766">
    <property type="entry name" value="S41A_metabolite_peptidase"/>
</dbReference>
<feature type="domain" description="Tail specific protease" evidence="2">
    <location>
        <begin position="319"/>
        <end position="556"/>
    </location>
</feature>
<proteinExistence type="predicted"/>
<dbReference type="Pfam" id="PF23658">
    <property type="entry name" value="PDZ_CPAF_rel"/>
    <property type="match status" value="1"/>
</dbReference>
<feature type="domain" description="CPAF-like PDZ" evidence="3">
    <location>
        <begin position="174"/>
        <end position="277"/>
    </location>
</feature>
<name>A0ABR4AF80_9LECA</name>
<feature type="signal peptide" evidence="1">
    <location>
        <begin position="1"/>
        <end position="19"/>
    </location>
</feature>
<dbReference type="InterPro" id="IPR056186">
    <property type="entry name" value="PDZ_CPAF-rel"/>
</dbReference>
<dbReference type="Proteomes" id="UP001590950">
    <property type="component" value="Unassembled WGS sequence"/>
</dbReference>
<feature type="chain" id="PRO_5045752753" description="Tail specific protease domain-containing protein" evidence="1">
    <location>
        <begin position="20"/>
        <end position="672"/>
    </location>
</feature>
<dbReference type="Gene3D" id="3.90.226.10">
    <property type="entry name" value="2-enoyl-CoA Hydratase, Chain A, domain 1"/>
    <property type="match status" value="1"/>
</dbReference>
<comment type="caution">
    <text evidence="4">The sequence shown here is derived from an EMBL/GenBank/DDBJ whole genome shotgun (WGS) entry which is preliminary data.</text>
</comment>
<sequence>MKSSFSFAIMAVEAALVAAHPAISSTSSTEKQTTLKAGQSPCEALSSRADVYLLEYPEANHLRVNPSEIYACLRSTSIDPDRAIAHIDWLLAFLQFQSTVPYLRDPPQTYPLPAVDLVGGLNKIKKTVATGGYGTEYDFELDIYTLINTAKDGHLGYISERIARSPNIHRHSGDVSLVSVSLDGLQVPKIYFHSDIAAFSRSNFIPSAISSINGQEVSQYLEDYTLQSATRFQDLDALYNSIFHGPATTAPKVSHGSFPYLPRSIWGDNTTCVFDNELSLLSSPGNEINPLSATSPTSIIGHTRGVIKGYFLGGPDNSDVAVLNINSFLTTGRRETQEFQDLISKLLESCRTSGKERLVIDIRGNGGGNPLLGLDLFKQLFPNIVPYTGLRFRGSEAINTLGAIASGNMTLDNDPHLDCLSWSIYNARNSLRLPDGPSYNSWQELYPPLQQHGDIFSMVASLKLSNGTLDLIEDGIVVSGYANRSSLPSQVFAGENIVLLTDGQCSSTCAFFANLLINQGHVVSATVGGRPNNQPMAMVGGVQGGLVLRHDWIVSYANQAIHALSKSSASPSRLRKSLEPLARGPPIRSLLTLNTQDMIGQGDESSTPLQFAASMKANCRFYYEPSDMVDINHTWVRVARGIKANGTGLCVNGTLSDTLRTNSPAKIAHSDK</sequence>
<gene>
    <name evidence="4" type="ORF">N7G274_003187</name>
</gene>
<reference evidence="4 5" key="1">
    <citation type="submission" date="2024-09" db="EMBL/GenBank/DDBJ databases">
        <title>Rethinking Asexuality: The Enigmatic Case of Functional Sexual Genes in Lepraria (Stereocaulaceae).</title>
        <authorList>
            <person name="Doellman M."/>
            <person name="Sun Y."/>
            <person name="Barcenas-Pena A."/>
            <person name="Lumbsch H.T."/>
            <person name="Grewe F."/>
        </authorList>
    </citation>
    <scope>NUCLEOTIDE SEQUENCE [LARGE SCALE GENOMIC DNA]</scope>
    <source>
        <strain evidence="4 5">Mercado 3170</strain>
    </source>
</reference>
<evidence type="ECO:0000256" key="1">
    <source>
        <dbReference type="SAM" id="SignalP"/>
    </source>
</evidence>
<dbReference type="Pfam" id="PF03572">
    <property type="entry name" value="Peptidase_S41"/>
    <property type="match status" value="1"/>
</dbReference>
<protein>
    <recommendedName>
        <fullName evidence="6">Tail specific protease domain-containing protein</fullName>
    </recommendedName>
</protein>
<evidence type="ECO:0000313" key="5">
    <source>
        <dbReference type="Proteomes" id="UP001590950"/>
    </source>
</evidence>
<accession>A0ABR4AF80</accession>
<organism evidence="4 5">
    <name type="scientific">Stereocaulon virgatum</name>
    <dbReference type="NCBI Taxonomy" id="373712"/>
    <lineage>
        <taxon>Eukaryota</taxon>
        <taxon>Fungi</taxon>
        <taxon>Dikarya</taxon>
        <taxon>Ascomycota</taxon>
        <taxon>Pezizomycotina</taxon>
        <taxon>Lecanoromycetes</taxon>
        <taxon>OSLEUM clade</taxon>
        <taxon>Lecanoromycetidae</taxon>
        <taxon>Lecanorales</taxon>
        <taxon>Lecanorineae</taxon>
        <taxon>Stereocaulaceae</taxon>
        <taxon>Stereocaulon</taxon>
    </lineage>
</organism>